<dbReference type="OrthoDB" id="5985073at2759"/>
<dbReference type="InterPro" id="IPR027417">
    <property type="entry name" value="P-loop_NTPase"/>
</dbReference>
<dbReference type="InParanoid" id="A0A024G8N5"/>
<dbReference type="GO" id="GO:0008146">
    <property type="term" value="F:sulfotransferase activity"/>
    <property type="evidence" value="ECO:0007669"/>
    <property type="project" value="InterPro"/>
</dbReference>
<keyword evidence="4" id="KW-1185">Reference proteome</keyword>
<dbReference type="PANTHER" id="PTHR45964:SF5">
    <property type="entry name" value="WSCD FAMILY MEMBER CG9164"/>
    <property type="match status" value="1"/>
</dbReference>
<dbReference type="PANTHER" id="PTHR45964">
    <property type="entry name" value="WSCD FAMILY MEMBER CG9164"/>
    <property type="match status" value="1"/>
</dbReference>
<proteinExistence type="inferred from homology"/>
<gene>
    <name evidence="3" type="ORF">BN9_040200</name>
</gene>
<evidence type="ECO:0000256" key="1">
    <source>
        <dbReference type="ARBA" id="ARBA00010236"/>
    </source>
</evidence>
<dbReference type="STRING" id="65357.A0A024G8N5"/>
<dbReference type="InterPro" id="IPR000863">
    <property type="entry name" value="Sulfotransferase_dom"/>
</dbReference>
<evidence type="ECO:0000313" key="4">
    <source>
        <dbReference type="Proteomes" id="UP000053237"/>
    </source>
</evidence>
<dbReference type="SUPFAM" id="SSF52540">
    <property type="entry name" value="P-loop containing nucleoside triphosphate hydrolases"/>
    <property type="match status" value="1"/>
</dbReference>
<dbReference type="EMBL" id="CAIX01000046">
    <property type="protein sequence ID" value="CCI43236.1"/>
    <property type="molecule type" value="Genomic_DNA"/>
</dbReference>
<accession>A0A024G8N5</accession>
<feature type="domain" description="Sulfotransferase" evidence="2">
    <location>
        <begin position="30"/>
        <end position="194"/>
    </location>
</feature>
<sequence>MLEVGAKRSLEGKSGSILRWLDPEEKNGEHIAIVSYPRSGNTLMRGLLEQVTGIHTGCDTHPDRVLSRELQKFGMEGEGVVDDSVWFIKSHFPERLGWKSYKIKKAIVVIRNPWDAIDSYFNMTLTNSHTRSIHESEYERFADRWNGMIRNEIDVWMAFHRFWTQKVDIPVIIVRYEDLMVHRPEMLRRVFCFITDQPRLEGTEWDAKVNKVVSNFCTSTSGPYAPRSGKIGASFRHYSKDQFDYILKAARVPLRGFGYDPEIQDFPASIQLPKRQVKPARSANAELIISPDSKMEIRKKGDTYGRHASRYRKALTDPVICTDNTELNIEEVMEARKRAQESSDAAQHSTPAT</sequence>
<dbReference type="Proteomes" id="UP000053237">
    <property type="component" value="Unassembled WGS sequence"/>
</dbReference>
<dbReference type="InterPro" id="IPR051589">
    <property type="entry name" value="Sialate-O-sulfotransferase"/>
</dbReference>
<evidence type="ECO:0000259" key="2">
    <source>
        <dbReference type="Pfam" id="PF00685"/>
    </source>
</evidence>
<comment type="similarity">
    <text evidence="1">Belongs to the WSCD family.</text>
</comment>
<dbReference type="AlphaFoldDB" id="A0A024G8N5"/>
<reference evidence="3 4" key="1">
    <citation type="submission" date="2012-05" db="EMBL/GenBank/DDBJ databases">
        <title>Recombination and specialization in a pathogen metapopulation.</title>
        <authorList>
            <person name="Gardiner A."/>
            <person name="Kemen E."/>
            <person name="Schultz-Larsen T."/>
            <person name="MacLean D."/>
            <person name="Van Oosterhout C."/>
            <person name="Jones J.D.G."/>
        </authorList>
    </citation>
    <scope>NUCLEOTIDE SEQUENCE [LARGE SCALE GENOMIC DNA]</scope>
    <source>
        <strain evidence="3 4">Ac Nc2</strain>
    </source>
</reference>
<organism evidence="3 4">
    <name type="scientific">Albugo candida</name>
    <dbReference type="NCBI Taxonomy" id="65357"/>
    <lineage>
        <taxon>Eukaryota</taxon>
        <taxon>Sar</taxon>
        <taxon>Stramenopiles</taxon>
        <taxon>Oomycota</taxon>
        <taxon>Peronosporomycetes</taxon>
        <taxon>Albuginales</taxon>
        <taxon>Albuginaceae</taxon>
        <taxon>Albugo</taxon>
    </lineage>
</organism>
<protein>
    <recommendedName>
        <fullName evidence="2">Sulfotransferase domain-containing protein</fullName>
    </recommendedName>
</protein>
<dbReference type="Gene3D" id="3.40.50.300">
    <property type="entry name" value="P-loop containing nucleotide triphosphate hydrolases"/>
    <property type="match status" value="1"/>
</dbReference>
<dbReference type="Pfam" id="PF00685">
    <property type="entry name" value="Sulfotransfer_1"/>
    <property type="match status" value="1"/>
</dbReference>
<evidence type="ECO:0000313" key="3">
    <source>
        <dbReference type="EMBL" id="CCI43236.1"/>
    </source>
</evidence>
<name>A0A024G8N5_9STRA</name>
<comment type="caution">
    <text evidence="3">The sequence shown here is derived from an EMBL/GenBank/DDBJ whole genome shotgun (WGS) entry which is preliminary data.</text>
</comment>